<proteinExistence type="predicted"/>
<keyword evidence="2" id="KW-1185">Reference proteome</keyword>
<reference evidence="1" key="1">
    <citation type="journal article" date="2011" name="ISME J.">
        <title>The endosymbionts of the deep-sea tubeworms Riftia pachyptila and Tevnia jerichonana share an identical physiology as revealed by proteogenomic analyses.</title>
        <authorList>
            <person name="Gardebrecht A."/>
            <person name="Markert S."/>
            <person name="Felbeck H."/>
            <person name="Thuermer A."/>
            <person name="Albrecht D."/>
            <person name="Wollherr A."/>
            <person name="Kabisch J."/>
            <person name="Lehmann R."/>
            <person name="Daniel R."/>
            <person name="Liesegang H."/>
            <person name="Hecker M."/>
            <person name="Sievert S.M."/>
            <person name="Schweder T."/>
        </authorList>
    </citation>
    <scope>NUCLEOTIDE SEQUENCE [LARGE SCALE GENOMIC DNA]</scope>
</reference>
<dbReference type="AlphaFoldDB" id="G2DG69"/>
<dbReference type="InterPro" id="IPR046480">
    <property type="entry name" value="DUF6573"/>
</dbReference>
<organism evidence="1 2">
    <name type="scientific">endosymbiont of Riftia pachyptila</name>
    <name type="common">vent Ph05</name>
    <dbReference type="NCBI Taxonomy" id="1048808"/>
    <lineage>
        <taxon>Bacteria</taxon>
        <taxon>Pseudomonadati</taxon>
        <taxon>Pseudomonadota</taxon>
        <taxon>Gammaproteobacteria</taxon>
        <taxon>sulfur-oxidizing symbionts</taxon>
    </lineage>
</organism>
<evidence type="ECO:0000313" key="2">
    <source>
        <dbReference type="Proteomes" id="UP000004491"/>
    </source>
</evidence>
<name>G2DG69_9GAMM</name>
<sequence length="139" mass="15245">MNDKQAIAELFGGVIHAYTRAQAIEDGVLVDVSETAREAGFRWPVALTRAAWADCVAWTEDDNHRQVYQDESGRLWDVLWMAFNAIRGAAAGESQIVYQLYRVPRDGKSVEARLTALKLVAGPGDAGEPVVTIMLPGED</sequence>
<dbReference type="PATRIC" id="fig|1048808.3.peg.2645"/>
<comment type="caution">
    <text evidence="1">The sequence shown here is derived from an EMBL/GenBank/DDBJ whole genome shotgun (WGS) entry which is preliminary data.</text>
</comment>
<dbReference type="Proteomes" id="UP000004491">
    <property type="component" value="Unassembled WGS sequence"/>
</dbReference>
<dbReference type="Pfam" id="PF20213">
    <property type="entry name" value="DUF6573"/>
    <property type="match status" value="1"/>
</dbReference>
<protein>
    <submittedName>
        <fullName evidence="1">Uncharacterized protein</fullName>
    </submittedName>
</protein>
<dbReference type="EMBL" id="AFOC01000086">
    <property type="protein sequence ID" value="EGV50379.1"/>
    <property type="molecule type" value="Genomic_DNA"/>
</dbReference>
<accession>G2DG69</accession>
<evidence type="ECO:0000313" key="1">
    <source>
        <dbReference type="EMBL" id="EGV50379.1"/>
    </source>
</evidence>
<gene>
    <name evidence="1" type="ORF">Rifp1Sym_dg00050</name>
</gene>
<dbReference type="RefSeq" id="WP_005965332.1">
    <property type="nucleotide sequence ID" value="NZ_AFOC01000086.1"/>
</dbReference>